<dbReference type="PANTHER" id="PTHR43155:SF2">
    <property type="entry name" value="CYCLIC DI-GMP PHOSPHODIESTERASE PA4108"/>
    <property type="match status" value="1"/>
</dbReference>
<evidence type="ECO:0000259" key="1">
    <source>
        <dbReference type="PROSITE" id="PS51832"/>
    </source>
</evidence>
<organism evidence="2 3">
    <name type="scientific">Aquibacillus koreensis</name>
    <dbReference type="NCBI Taxonomy" id="279446"/>
    <lineage>
        <taxon>Bacteria</taxon>
        <taxon>Bacillati</taxon>
        <taxon>Bacillota</taxon>
        <taxon>Bacilli</taxon>
        <taxon>Bacillales</taxon>
        <taxon>Bacillaceae</taxon>
        <taxon>Aquibacillus</taxon>
    </lineage>
</organism>
<dbReference type="InterPro" id="IPR003607">
    <property type="entry name" value="HD/PDEase_dom"/>
</dbReference>
<evidence type="ECO:0000313" key="2">
    <source>
        <dbReference type="EMBL" id="MDC3422744.1"/>
    </source>
</evidence>
<dbReference type="InterPro" id="IPR037522">
    <property type="entry name" value="HD_GYP_dom"/>
</dbReference>
<dbReference type="AlphaFoldDB" id="A0A9X3WSR1"/>
<dbReference type="RefSeq" id="WP_259868267.1">
    <property type="nucleotide sequence ID" value="NZ_JAMQJZ010000028.1"/>
</dbReference>
<proteinExistence type="predicted"/>
<dbReference type="Gene3D" id="1.10.3210.10">
    <property type="entry name" value="Hypothetical protein af1432"/>
    <property type="match status" value="1"/>
</dbReference>
<dbReference type="Pfam" id="PF13487">
    <property type="entry name" value="HD_5"/>
    <property type="match status" value="1"/>
</dbReference>
<accession>A0A9X3WSR1</accession>
<keyword evidence="3" id="KW-1185">Reference proteome</keyword>
<gene>
    <name evidence="2" type="ORF">NC661_20545</name>
</gene>
<evidence type="ECO:0000313" key="3">
    <source>
        <dbReference type="Proteomes" id="UP001145072"/>
    </source>
</evidence>
<dbReference type="CDD" id="cd00077">
    <property type="entry name" value="HDc"/>
    <property type="match status" value="1"/>
</dbReference>
<protein>
    <submittedName>
        <fullName evidence="2">HD-GYP domain-containing protein</fullName>
    </submittedName>
</protein>
<dbReference type="EMBL" id="JAMQJZ010000028">
    <property type="protein sequence ID" value="MDC3422744.1"/>
    <property type="molecule type" value="Genomic_DNA"/>
</dbReference>
<dbReference type="PROSITE" id="PS51832">
    <property type="entry name" value="HD_GYP"/>
    <property type="match status" value="1"/>
</dbReference>
<comment type="caution">
    <text evidence="2">The sequence shown here is derived from an EMBL/GenBank/DDBJ whole genome shotgun (WGS) entry which is preliminary data.</text>
</comment>
<feature type="domain" description="HD-GYP" evidence="1">
    <location>
        <begin position="125"/>
        <end position="320"/>
    </location>
</feature>
<sequence>MWVHPKQLVPGCKVVNDVMGKTNNPILPKNTVIQDEHIQVLQSFLVPNVEVSPRLAHGAPFIPKELSEEEREITVSIKRINKTPMTFEEQYVKAVERYKYLFHHWQSGTGIDINKVREFIVPLLERVDEVGLDLFLLHKYASKEDYFYHHGIAISLISGFIAKKRGYKKEWIQVGLAGMLADSGMAKISTSLFNKTGPLVLPEYEEIKKHPTFSYRLVEKIPSLTTGAKLAILQHHERIDGSGYPLGVDKRKIHPYASIIAISDTYHAMTSERVYQPKQSPYKVIEEMIHDQFNKYDHEVLHEFIKSLANFSTGTKVLLSNKTKAEIVFVDPKHLTRPMVKIDGSNEIVSLQNKPSIYIEEILAE</sequence>
<dbReference type="PANTHER" id="PTHR43155">
    <property type="entry name" value="CYCLIC DI-GMP PHOSPHODIESTERASE PA4108-RELATED"/>
    <property type="match status" value="1"/>
</dbReference>
<dbReference type="Proteomes" id="UP001145072">
    <property type="component" value="Unassembled WGS sequence"/>
</dbReference>
<name>A0A9X3WSR1_9BACI</name>
<dbReference type="SUPFAM" id="SSF109604">
    <property type="entry name" value="HD-domain/PDEase-like"/>
    <property type="match status" value="1"/>
</dbReference>
<reference evidence="2" key="1">
    <citation type="submission" date="2022-06" db="EMBL/GenBank/DDBJ databases">
        <title>Aquibacillus sp. a new bacterium isolated from soil saline samples.</title>
        <authorList>
            <person name="Galisteo C."/>
            <person name="De La Haba R."/>
            <person name="Sanchez-Porro C."/>
            <person name="Ventosa A."/>
        </authorList>
    </citation>
    <scope>NUCLEOTIDE SEQUENCE</scope>
    <source>
        <strain evidence="2">JCM 12387</strain>
    </source>
</reference>